<geneLocation type="plasmid" evidence="4">
    <name>pasem-1 dna</name>
</geneLocation>
<protein>
    <submittedName>
        <fullName evidence="3">Hydrolase, alpha/beta fold family</fullName>
    </submittedName>
</protein>
<dbReference type="InterPro" id="IPR006311">
    <property type="entry name" value="TAT_signal"/>
</dbReference>
<organism evidence="3 4">
    <name type="scientific">Asticcacaulis excentricus</name>
    <dbReference type="NCBI Taxonomy" id="78587"/>
    <lineage>
        <taxon>Bacteria</taxon>
        <taxon>Pseudomonadati</taxon>
        <taxon>Pseudomonadota</taxon>
        <taxon>Alphaproteobacteria</taxon>
        <taxon>Caulobacterales</taxon>
        <taxon>Caulobacteraceae</taxon>
        <taxon>Asticcacaulis</taxon>
    </lineage>
</organism>
<dbReference type="GO" id="GO:0016020">
    <property type="term" value="C:membrane"/>
    <property type="evidence" value="ECO:0007669"/>
    <property type="project" value="TreeGrafter"/>
</dbReference>
<feature type="signal peptide" evidence="1">
    <location>
        <begin position="1"/>
        <end position="28"/>
    </location>
</feature>
<dbReference type="InterPro" id="IPR000073">
    <property type="entry name" value="AB_hydrolase_1"/>
</dbReference>
<dbReference type="EMBL" id="AP018829">
    <property type="protein sequence ID" value="BBF82686.1"/>
    <property type="molecule type" value="Genomic_DNA"/>
</dbReference>
<dbReference type="InterPro" id="IPR029058">
    <property type="entry name" value="AB_hydrolase_fold"/>
</dbReference>
<dbReference type="Pfam" id="PF00561">
    <property type="entry name" value="Abhydrolase_1"/>
    <property type="match status" value="1"/>
</dbReference>
<dbReference type="PANTHER" id="PTHR43798">
    <property type="entry name" value="MONOACYLGLYCEROL LIPASE"/>
    <property type="match status" value="1"/>
</dbReference>
<name>A0A3G9G7R3_9CAUL</name>
<sequence>MTTSRRTLFKAGAGIASTLALTAQEAAAAPSSSKPDYSRAPNRYAVVEGRTLAYRSVGTGKPLVLFNRFRGTLDTWDPLFIDSLAAQGFQVITFDYSGLGLSTGEKSYNPPSLVKDGRDLILALGLKDVAVGGWSIGGIAAQIYLAMFGQDITHVVLIATTPPGKLVKMAEQLFYDTAAKPGIDLDQFTTVFFEPADEGSRAASKRSLERILTRKEGRAPDVDAAWGISQIGMTPQNPVVPSDDLLNLLKSTHVPILHLGADHDIIFPVENWYALNEHLPSTRLITFPKAGHGPQHQYPEEAALYIAAFLKFG</sequence>
<evidence type="ECO:0000256" key="1">
    <source>
        <dbReference type="SAM" id="SignalP"/>
    </source>
</evidence>
<keyword evidence="3" id="KW-0614">Plasmid</keyword>
<evidence type="ECO:0000259" key="2">
    <source>
        <dbReference type="Pfam" id="PF00561"/>
    </source>
</evidence>
<reference evidence="4" key="1">
    <citation type="journal article" date="2017" name="Biotechnol. Biofuels">
        <title>Evaluation of environmental bacterial communities as a factor affecting the growth of duckweed Lemna minor.</title>
        <authorList>
            <person name="Ishizawa H."/>
            <person name="Kuroda M."/>
            <person name="Morikawa M."/>
            <person name="Ike M."/>
        </authorList>
    </citation>
    <scope>NUCLEOTIDE SEQUENCE [LARGE SCALE GENOMIC DNA]</scope>
    <source>
        <strain evidence="4">M6</strain>
    </source>
</reference>
<dbReference type="PANTHER" id="PTHR43798:SF5">
    <property type="entry name" value="MONOACYLGLYCEROL LIPASE ABHD6"/>
    <property type="match status" value="1"/>
</dbReference>
<dbReference type="Gene3D" id="3.40.50.1820">
    <property type="entry name" value="alpha/beta hydrolase"/>
    <property type="match status" value="1"/>
</dbReference>
<evidence type="ECO:0000313" key="4">
    <source>
        <dbReference type="Proteomes" id="UP000278756"/>
    </source>
</evidence>
<dbReference type="GO" id="GO:0047372">
    <property type="term" value="F:monoacylglycerol lipase activity"/>
    <property type="evidence" value="ECO:0007669"/>
    <property type="project" value="TreeGrafter"/>
</dbReference>
<gene>
    <name evidence="3" type="ORF">EM6_3327</name>
</gene>
<dbReference type="InterPro" id="IPR050266">
    <property type="entry name" value="AB_hydrolase_sf"/>
</dbReference>
<dbReference type="GO" id="GO:0046464">
    <property type="term" value="P:acylglycerol catabolic process"/>
    <property type="evidence" value="ECO:0007669"/>
    <property type="project" value="TreeGrafter"/>
</dbReference>
<dbReference type="RefSeq" id="WP_126424310.1">
    <property type="nucleotide sequence ID" value="NZ_AP018829.1"/>
</dbReference>
<evidence type="ECO:0000313" key="3">
    <source>
        <dbReference type="EMBL" id="BBF82686.1"/>
    </source>
</evidence>
<dbReference type="Proteomes" id="UP000278756">
    <property type="component" value="Plasmid pASEM-1"/>
</dbReference>
<proteinExistence type="predicted"/>
<dbReference type="PROSITE" id="PS51318">
    <property type="entry name" value="TAT"/>
    <property type="match status" value="1"/>
</dbReference>
<dbReference type="AlphaFoldDB" id="A0A3G9G7R3"/>
<feature type="chain" id="PRO_5018066764" evidence="1">
    <location>
        <begin position="29"/>
        <end position="313"/>
    </location>
</feature>
<accession>A0A3G9G7R3</accession>
<keyword evidence="3" id="KW-0378">Hydrolase</keyword>
<dbReference type="OrthoDB" id="9799612at2"/>
<dbReference type="SUPFAM" id="SSF53474">
    <property type="entry name" value="alpha/beta-Hydrolases"/>
    <property type="match status" value="1"/>
</dbReference>
<reference evidence="4" key="2">
    <citation type="journal article" date="2017" name="Plant Physiol. Biochem.">
        <title>Differential oxidative and antioxidative response of duckweed Lemna minor toward plant growth promoting/inhibiting bacteria.</title>
        <authorList>
            <person name="Ishizawa H."/>
            <person name="Kuroda M."/>
            <person name="Morikawa M."/>
            <person name="Ike M."/>
        </authorList>
    </citation>
    <scope>NUCLEOTIDE SEQUENCE [LARGE SCALE GENOMIC DNA]</scope>
    <source>
        <strain evidence="4">M6</strain>
    </source>
</reference>
<feature type="domain" description="AB hydrolase-1" evidence="2">
    <location>
        <begin position="62"/>
        <end position="296"/>
    </location>
</feature>
<keyword evidence="1" id="KW-0732">Signal</keyword>